<dbReference type="Gene3D" id="3.10.310.10">
    <property type="entry name" value="Diaminopimelate Epimerase, Chain A, domain 1"/>
    <property type="match status" value="2"/>
</dbReference>
<protein>
    <submittedName>
        <fullName evidence="3">PhzF family phenazine biosynthesis protein</fullName>
    </submittedName>
</protein>
<dbReference type="RefSeq" id="WP_212217595.1">
    <property type="nucleotide sequence ID" value="NZ_JAGUCO010000019.1"/>
</dbReference>
<evidence type="ECO:0000313" key="4">
    <source>
        <dbReference type="Proteomes" id="UP000708576"/>
    </source>
</evidence>
<dbReference type="PANTHER" id="PTHR13774">
    <property type="entry name" value="PHENAZINE BIOSYNTHESIS PROTEIN"/>
    <property type="match status" value="1"/>
</dbReference>
<keyword evidence="2" id="KW-0413">Isomerase</keyword>
<dbReference type="InterPro" id="IPR003719">
    <property type="entry name" value="Phenazine_PhzF-like"/>
</dbReference>
<keyword evidence="4" id="KW-1185">Reference proteome</keyword>
<dbReference type="PIRSF" id="PIRSF016184">
    <property type="entry name" value="PhzC_PhzF"/>
    <property type="match status" value="1"/>
</dbReference>
<comment type="similarity">
    <text evidence="1">Belongs to the PhzF family.</text>
</comment>
<accession>A0ABS5JZB5</accession>
<name>A0ABS5JZB5_9BACT</name>
<dbReference type="Proteomes" id="UP000708576">
    <property type="component" value="Unassembled WGS sequence"/>
</dbReference>
<dbReference type="EMBL" id="JAGUCO010000019">
    <property type="protein sequence ID" value="MBS2100198.1"/>
    <property type="molecule type" value="Genomic_DNA"/>
</dbReference>
<gene>
    <name evidence="3" type="ORF">KEM10_18070</name>
</gene>
<reference evidence="3 4" key="1">
    <citation type="journal article" date="2015" name="Int. J. Syst. Evol. Microbiol.">
        <title>Carboxylicivirga linearis sp. nov., isolated from a sea cucumber culture pond.</title>
        <authorList>
            <person name="Wang F.Q."/>
            <person name="Zhou Y.X."/>
            <person name="Lin X.Z."/>
            <person name="Chen G.J."/>
            <person name="Du Z.J."/>
        </authorList>
    </citation>
    <scope>NUCLEOTIDE SEQUENCE [LARGE SCALE GENOMIC DNA]</scope>
    <source>
        <strain evidence="3 4">FB218</strain>
    </source>
</reference>
<organism evidence="3 4">
    <name type="scientific">Carboxylicivirga linearis</name>
    <dbReference type="NCBI Taxonomy" id="1628157"/>
    <lineage>
        <taxon>Bacteria</taxon>
        <taxon>Pseudomonadati</taxon>
        <taxon>Bacteroidota</taxon>
        <taxon>Bacteroidia</taxon>
        <taxon>Marinilabiliales</taxon>
        <taxon>Marinilabiliaceae</taxon>
        <taxon>Carboxylicivirga</taxon>
    </lineage>
</organism>
<dbReference type="SUPFAM" id="SSF54506">
    <property type="entry name" value="Diaminopimelate epimerase-like"/>
    <property type="match status" value="1"/>
</dbReference>
<dbReference type="Pfam" id="PF02567">
    <property type="entry name" value="PhzC-PhzF"/>
    <property type="match status" value="1"/>
</dbReference>
<comment type="caution">
    <text evidence="3">The sequence shown here is derived from an EMBL/GenBank/DDBJ whole genome shotgun (WGS) entry which is preliminary data.</text>
</comment>
<sequence length="262" mass="29255">MRIPFYQVDAFTNELFKGNPAGVCFVDEYPEDNIMQKIATENNLAETAFVTKVNEDQFFIRWFTPAAEVELCGHATLASAFILFDKLGYQKEKVLFDTLYSGILTVQKEDDWLWMDFPADDIQTAEITDELKAAFPLRPDSVLKGKTDYVLVYSLQKQVEEAMPDLQKLAKVNARGVIVTSKGDSVDFVSRFFAPQIGIDEDPVTGSAHTSLTPYWSGVLEKKNLDALQLSKRGGVVKCISQGDRVIIGGQACLYLEGTIEI</sequence>
<dbReference type="PANTHER" id="PTHR13774:SF17">
    <property type="entry name" value="PHENAZINE BIOSYNTHESIS-LIKE DOMAIN-CONTAINING PROTEIN"/>
    <property type="match status" value="1"/>
</dbReference>
<evidence type="ECO:0000256" key="2">
    <source>
        <dbReference type="ARBA" id="ARBA00023235"/>
    </source>
</evidence>
<evidence type="ECO:0000256" key="1">
    <source>
        <dbReference type="ARBA" id="ARBA00008270"/>
    </source>
</evidence>
<evidence type="ECO:0000313" key="3">
    <source>
        <dbReference type="EMBL" id="MBS2100198.1"/>
    </source>
</evidence>
<dbReference type="NCBIfam" id="TIGR00654">
    <property type="entry name" value="PhzF_family"/>
    <property type="match status" value="1"/>
</dbReference>
<proteinExistence type="inferred from homology"/>